<sequence length="138" mass="16280">MNFEDLAQDIQDAANDPHKKEMAINRFVRSFFKESDYWVACQWKENEEDMEPFVGYHNETIPCFYVFTDAQLAYNFSHYYGLSDPEGKCYAMKLPMTDFVKHIESYEESGVELVMFNEGGQFFAHNIENIIEILKNEN</sequence>
<name>E3ELD5_PAEPS</name>
<proteinExistence type="predicted"/>
<gene>
    <name evidence="1" type="ORF">PPSC2_28345</name>
</gene>
<geneLocation type="plasmid" evidence="1 2">
    <name>pSC2</name>
</geneLocation>
<dbReference type="HOGENOM" id="CLU_1853241_0_0_9"/>
<keyword evidence="1" id="KW-0614">Plasmid</keyword>
<dbReference type="EMBL" id="CP002214">
    <property type="protein sequence ID" value="ADO59967.2"/>
    <property type="molecule type" value="Genomic_DNA"/>
</dbReference>
<dbReference type="AlphaFoldDB" id="E3ELD5"/>
<protein>
    <recommendedName>
        <fullName evidence="3">SseB protein N-terminal domain-containing protein</fullName>
    </recommendedName>
</protein>
<reference evidence="1 2" key="1">
    <citation type="journal article" date="2011" name="J. Bacteriol.">
        <title>Complete genome sequence of Paenibacillus polymyxa SC2, a strain of plant growth-promoting Rhizobacterium with broad-spectrum antimicrobial activity.</title>
        <authorList>
            <person name="Ma M."/>
            <person name="Wang C."/>
            <person name="Ding Y."/>
            <person name="Li L."/>
            <person name="Shen D."/>
            <person name="Jiang X."/>
            <person name="Guan D."/>
            <person name="Cao F."/>
            <person name="Chen H."/>
            <person name="Feng R."/>
            <person name="Wang X."/>
            <person name="Ge Y."/>
            <person name="Yao L."/>
            <person name="Bing X."/>
            <person name="Yang X."/>
            <person name="Li J."/>
            <person name="Du B."/>
        </authorList>
    </citation>
    <scope>NUCLEOTIDE SEQUENCE [LARGE SCALE GENOMIC DNA]</scope>
    <source>
        <strain evidence="1 2">SC2</strain>
        <plasmid evidence="2">pSC2</plasmid>
    </source>
</reference>
<dbReference type="OrthoDB" id="2920582at2"/>
<dbReference type="KEGG" id="ppm:PPSC2_28345"/>
<organism evidence="1 2">
    <name type="scientific">Paenibacillus polymyxa (strain SC2)</name>
    <name type="common">Bacillus polymyxa</name>
    <dbReference type="NCBI Taxonomy" id="886882"/>
    <lineage>
        <taxon>Bacteria</taxon>
        <taxon>Bacillati</taxon>
        <taxon>Bacillota</taxon>
        <taxon>Bacilli</taxon>
        <taxon>Bacillales</taxon>
        <taxon>Paenibacillaceae</taxon>
        <taxon>Paenibacillus</taxon>
    </lineage>
</organism>
<evidence type="ECO:0000313" key="2">
    <source>
        <dbReference type="Proteomes" id="UP000006868"/>
    </source>
</evidence>
<accession>E3ELD5</accession>
<evidence type="ECO:0008006" key="3">
    <source>
        <dbReference type="Google" id="ProtNLM"/>
    </source>
</evidence>
<evidence type="ECO:0000313" key="1">
    <source>
        <dbReference type="EMBL" id="ADO59967.2"/>
    </source>
</evidence>
<dbReference type="Proteomes" id="UP000006868">
    <property type="component" value="Plasmid pSC2"/>
</dbReference>
<dbReference type="PATRIC" id="fig|886882.15.peg.6012"/>